<reference evidence="3" key="2">
    <citation type="submission" date="2021-09" db="EMBL/GenBank/DDBJ databases">
        <authorList>
            <person name="Jia N."/>
            <person name="Wang J."/>
            <person name="Shi W."/>
            <person name="Du L."/>
            <person name="Sun Y."/>
            <person name="Zhan W."/>
            <person name="Jiang J."/>
            <person name="Wang Q."/>
            <person name="Zhang B."/>
            <person name="Ji P."/>
            <person name="Sakyi L.B."/>
            <person name="Cui X."/>
            <person name="Yuan T."/>
            <person name="Jiang B."/>
            <person name="Yang W."/>
            <person name="Lam T.T.-Y."/>
            <person name="Chang Q."/>
            <person name="Ding S."/>
            <person name="Wang X."/>
            <person name="Zhu J."/>
            <person name="Ruan X."/>
            <person name="Zhao L."/>
            <person name="Wei J."/>
            <person name="Que T."/>
            <person name="Du C."/>
            <person name="Cheng J."/>
            <person name="Dai P."/>
            <person name="Han X."/>
            <person name="Huang E."/>
            <person name="Gao Y."/>
            <person name="Liu J."/>
            <person name="Shao H."/>
            <person name="Ye R."/>
            <person name="Li L."/>
            <person name="Wei W."/>
            <person name="Wang X."/>
            <person name="Wang C."/>
            <person name="Huo Q."/>
            <person name="Li W."/>
            <person name="Guo W."/>
            <person name="Chen H."/>
            <person name="Chen S."/>
            <person name="Zhou L."/>
            <person name="Zhou L."/>
            <person name="Ni X."/>
            <person name="Tian J."/>
            <person name="Zhou Y."/>
            <person name="Sheng Y."/>
            <person name="Liu T."/>
            <person name="Pan Y."/>
            <person name="Xia L."/>
            <person name="Li J."/>
            <person name="Zhao F."/>
            <person name="Cao W."/>
        </authorList>
    </citation>
    <scope>NUCLEOTIDE SEQUENCE</scope>
    <source>
        <strain evidence="3">Rmic-2018</strain>
        <tissue evidence="3">Larvae</tissue>
    </source>
</reference>
<dbReference type="SUPFAM" id="SSF56219">
    <property type="entry name" value="DNase I-like"/>
    <property type="match status" value="1"/>
</dbReference>
<feature type="region of interest" description="Disordered" evidence="1">
    <location>
        <begin position="357"/>
        <end position="378"/>
    </location>
</feature>
<dbReference type="Proteomes" id="UP000821866">
    <property type="component" value="Chromosome 7"/>
</dbReference>
<proteinExistence type="predicted"/>
<evidence type="ECO:0000313" key="4">
    <source>
        <dbReference type="Proteomes" id="UP000821866"/>
    </source>
</evidence>
<feature type="domain" description="Endonuclease/exonuclease/phosphatase" evidence="2">
    <location>
        <begin position="104"/>
        <end position="219"/>
    </location>
</feature>
<evidence type="ECO:0000259" key="2">
    <source>
        <dbReference type="Pfam" id="PF14529"/>
    </source>
</evidence>
<comment type="caution">
    <text evidence="3">The sequence shown here is derived from an EMBL/GenBank/DDBJ whole genome shotgun (WGS) entry which is preliminary data.</text>
</comment>
<dbReference type="Gene3D" id="3.60.10.10">
    <property type="entry name" value="Endonuclease/exonuclease/phosphatase"/>
    <property type="match status" value="1"/>
</dbReference>
<dbReference type="InterPro" id="IPR036691">
    <property type="entry name" value="Endo/exonu/phosph_ase_sf"/>
</dbReference>
<evidence type="ECO:0000256" key="1">
    <source>
        <dbReference type="SAM" id="MobiDB-lite"/>
    </source>
</evidence>
<evidence type="ECO:0000313" key="3">
    <source>
        <dbReference type="EMBL" id="KAH8021240.1"/>
    </source>
</evidence>
<gene>
    <name evidence="3" type="ORF">HPB51_013915</name>
</gene>
<keyword evidence="4" id="KW-1185">Reference proteome</keyword>
<dbReference type="AlphaFoldDB" id="A0A9J6DH48"/>
<sequence length="392" mass="44561">MEGRDTSTHLSLIQWNCRGFRGKRTPLQLLIPALPAIPKLLLLQDTQHQAKLPSYHAVHSDATDTPRVSTLIHRTLTYQEHTITSSTPFVLIELIPTKLNTPPIFIANIYHTTRQAIATLDALLQRIHRIAGRNPLLIGDDFNSQHTDWGYRYSTARGRRLWTTIQDLRLTTHNNFLTPTRIGNSVTMDTSPDLTLSRSLKDISWSRTQHTLGSDHYIIALQIPHTPHRPRLLTHNLIHWDAIRSARRELPNTPIQDIDHWVSSLLDDITAHTQKITTPPNTPTLDTRLAHLWEAHHSILERWKRQKHNRTLRRRLATLQTQITAHAEELCRPNWGQVCNSIAGNLSTNSHVGLRCQAPQPPRGLGGQPRADLPRTSCGLPPSHLAEVMCDK</sequence>
<dbReference type="VEuPathDB" id="VectorBase:LOC119175583"/>
<name>A0A9J6DH48_RHIMP</name>
<accession>A0A9J6DH48</accession>
<dbReference type="EMBL" id="JABSTU010000009">
    <property type="protein sequence ID" value="KAH8021240.1"/>
    <property type="molecule type" value="Genomic_DNA"/>
</dbReference>
<dbReference type="Pfam" id="PF14529">
    <property type="entry name" value="Exo_endo_phos_2"/>
    <property type="match status" value="1"/>
</dbReference>
<reference evidence="3" key="1">
    <citation type="journal article" date="2020" name="Cell">
        <title>Large-Scale Comparative Analyses of Tick Genomes Elucidate Their Genetic Diversity and Vector Capacities.</title>
        <authorList>
            <consortium name="Tick Genome and Microbiome Consortium (TIGMIC)"/>
            <person name="Jia N."/>
            <person name="Wang J."/>
            <person name="Shi W."/>
            <person name="Du L."/>
            <person name="Sun Y."/>
            <person name="Zhan W."/>
            <person name="Jiang J.F."/>
            <person name="Wang Q."/>
            <person name="Zhang B."/>
            <person name="Ji P."/>
            <person name="Bell-Sakyi L."/>
            <person name="Cui X.M."/>
            <person name="Yuan T.T."/>
            <person name="Jiang B.G."/>
            <person name="Yang W.F."/>
            <person name="Lam T.T."/>
            <person name="Chang Q.C."/>
            <person name="Ding S.J."/>
            <person name="Wang X.J."/>
            <person name="Zhu J.G."/>
            <person name="Ruan X.D."/>
            <person name="Zhao L."/>
            <person name="Wei J.T."/>
            <person name="Ye R.Z."/>
            <person name="Que T.C."/>
            <person name="Du C.H."/>
            <person name="Zhou Y.H."/>
            <person name="Cheng J.X."/>
            <person name="Dai P.F."/>
            <person name="Guo W.B."/>
            <person name="Han X.H."/>
            <person name="Huang E.J."/>
            <person name="Li L.F."/>
            <person name="Wei W."/>
            <person name="Gao Y.C."/>
            <person name="Liu J.Z."/>
            <person name="Shao H.Z."/>
            <person name="Wang X."/>
            <person name="Wang C.C."/>
            <person name="Yang T.C."/>
            <person name="Huo Q.B."/>
            <person name="Li W."/>
            <person name="Chen H.Y."/>
            <person name="Chen S.E."/>
            <person name="Zhou L.G."/>
            <person name="Ni X.B."/>
            <person name="Tian J.H."/>
            <person name="Sheng Y."/>
            <person name="Liu T."/>
            <person name="Pan Y.S."/>
            <person name="Xia L.Y."/>
            <person name="Li J."/>
            <person name="Zhao F."/>
            <person name="Cao W.C."/>
        </authorList>
    </citation>
    <scope>NUCLEOTIDE SEQUENCE</scope>
    <source>
        <strain evidence="3">Rmic-2018</strain>
    </source>
</reference>
<protein>
    <recommendedName>
        <fullName evidence="2">Endonuclease/exonuclease/phosphatase domain-containing protein</fullName>
    </recommendedName>
</protein>
<dbReference type="GO" id="GO:0003824">
    <property type="term" value="F:catalytic activity"/>
    <property type="evidence" value="ECO:0007669"/>
    <property type="project" value="InterPro"/>
</dbReference>
<dbReference type="InterPro" id="IPR005135">
    <property type="entry name" value="Endo/exonuclease/phosphatase"/>
</dbReference>
<organism evidence="3 4">
    <name type="scientific">Rhipicephalus microplus</name>
    <name type="common">Cattle tick</name>
    <name type="synonym">Boophilus microplus</name>
    <dbReference type="NCBI Taxonomy" id="6941"/>
    <lineage>
        <taxon>Eukaryota</taxon>
        <taxon>Metazoa</taxon>
        <taxon>Ecdysozoa</taxon>
        <taxon>Arthropoda</taxon>
        <taxon>Chelicerata</taxon>
        <taxon>Arachnida</taxon>
        <taxon>Acari</taxon>
        <taxon>Parasitiformes</taxon>
        <taxon>Ixodida</taxon>
        <taxon>Ixodoidea</taxon>
        <taxon>Ixodidae</taxon>
        <taxon>Rhipicephalinae</taxon>
        <taxon>Rhipicephalus</taxon>
        <taxon>Boophilus</taxon>
    </lineage>
</organism>